<sequence>MIKSYSLAGITLALSFVIAGCSNDAVDHSTMGHGEPQEQEQTQEALTEDGMKVFDLNVTEVHWMFNDEIMDDTWTYNGSLPGEEIRVQEGDTVVLNVTNSLEEPTALHLHGFPVPNEMDGVPGVTQNAIMPGEEFTYEYQANVLGTYWYHSHQDGARQVGKGLYGVFIVEPKDGELYDLDKVIVIDEWSSMGMGDMNHGSMDHGAMEHGSMSEEEMDHESMDHGNMDMSGDSDGLSHSEMMNKMYDTMVINGKAAPQIEAIRVEEGNKVKLRFVNAGLFTQVVSIPEHSFKITNYDGQPVNEPEFLNNTTFRIAPAERYDVEIEMDNPGAWGIKVSAEENQEKLQSLIPFIYDGYEDNDIQTSETVSSFFDFTTYGEAKDLNVGNITKEYDMILGTNDGGETFTINNKSFPDHESYEVEEGDVVKFTLVNDTDVDHPMHLHGEFFNVISKDGTPISGSPIVKDTLNVRPGETYEIVFEARNLGIWMFHCHEFHHANAGMMAEVRYTGFDPAFTPDPSIPNKPE</sequence>
<dbReference type="InterPro" id="IPR002355">
    <property type="entry name" value="Cu_oxidase_Cu_BS"/>
</dbReference>
<keyword evidence="2" id="KW-0560">Oxidoreductase</keyword>
<keyword evidence="1" id="KW-0479">Metal-binding</keyword>
<organism evidence="8 9">
    <name type="scientific">Halalkalibacter alkalisediminis</name>
    <dbReference type="NCBI Taxonomy" id="935616"/>
    <lineage>
        <taxon>Bacteria</taxon>
        <taxon>Bacillati</taxon>
        <taxon>Bacillota</taxon>
        <taxon>Bacilli</taxon>
        <taxon>Bacillales</taxon>
        <taxon>Bacillaceae</taxon>
        <taxon>Halalkalibacter</taxon>
    </lineage>
</organism>
<name>A0ABV6NHA9_9BACI</name>
<dbReference type="Proteomes" id="UP001589833">
    <property type="component" value="Unassembled WGS sequence"/>
</dbReference>
<feature type="chain" id="PRO_5045258274" evidence="4">
    <location>
        <begin position="20"/>
        <end position="523"/>
    </location>
</feature>
<dbReference type="PANTHER" id="PTHR11709:SF394">
    <property type="entry name" value="FI03373P-RELATED"/>
    <property type="match status" value="1"/>
</dbReference>
<gene>
    <name evidence="8" type="ORF">ACFFH4_13970</name>
</gene>
<proteinExistence type="predicted"/>
<evidence type="ECO:0000259" key="7">
    <source>
        <dbReference type="Pfam" id="PF07732"/>
    </source>
</evidence>
<evidence type="ECO:0000256" key="4">
    <source>
        <dbReference type="SAM" id="SignalP"/>
    </source>
</evidence>
<keyword evidence="9" id="KW-1185">Reference proteome</keyword>
<evidence type="ECO:0000313" key="8">
    <source>
        <dbReference type="EMBL" id="MFC0560146.1"/>
    </source>
</evidence>
<dbReference type="InterPro" id="IPR001117">
    <property type="entry name" value="Cu-oxidase_2nd"/>
</dbReference>
<evidence type="ECO:0000259" key="5">
    <source>
        <dbReference type="Pfam" id="PF00394"/>
    </source>
</evidence>
<dbReference type="InterPro" id="IPR008972">
    <property type="entry name" value="Cupredoxin"/>
</dbReference>
<dbReference type="Pfam" id="PF07731">
    <property type="entry name" value="Cu-oxidase_2"/>
    <property type="match status" value="1"/>
</dbReference>
<evidence type="ECO:0000313" key="9">
    <source>
        <dbReference type="Proteomes" id="UP001589833"/>
    </source>
</evidence>
<dbReference type="Pfam" id="PF07732">
    <property type="entry name" value="Cu-oxidase_3"/>
    <property type="match status" value="1"/>
</dbReference>
<comment type="caution">
    <text evidence="8">The sequence shown here is derived from an EMBL/GenBank/DDBJ whole genome shotgun (WGS) entry which is preliminary data.</text>
</comment>
<evidence type="ECO:0000256" key="2">
    <source>
        <dbReference type="ARBA" id="ARBA00023002"/>
    </source>
</evidence>
<dbReference type="PANTHER" id="PTHR11709">
    <property type="entry name" value="MULTI-COPPER OXIDASE"/>
    <property type="match status" value="1"/>
</dbReference>
<dbReference type="CDD" id="cd13860">
    <property type="entry name" value="CuRO_1_2dMco_1"/>
    <property type="match status" value="1"/>
</dbReference>
<feature type="domain" description="Plastocyanin-like" evidence="6">
    <location>
        <begin position="397"/>
        <end position="504"/>
    </location>
</feature>
<feature type="signal peptide" evidence="4">
    <location>
        <begin position="1"/>
        <end position="19"/>
    </location>
</feature>
<evidence type="ECO:0000256" key="3">
    <source>
        <dbReference type="ARBA" id="ARBA00023008"/>
    </source>
</evidence>
<keyword evidence="3" id="KW-0186">Copper</keyword>
<reference evidence="8 9" key="1">
    <citation type="submission" date="2024-09" db="EMBL/GenBank/DDBJ databases">
        <authorList>
            <person name="Sun Q."/>
            <person name="Mori K."/>
        </authorList>
    </citation>
    <scope>NUCLEOTIDE SEQUENCE [LARGE SCALE GENOMIC DNA]</scope>
    <source>
        <strain evidence="8 9">NCAIM B.02301</strain>
    </source>
</reference>
<dbReference type="PROSITE" id="PS51257">
    <property type="entry name" value="PROKAR_LIPOPROTEIN"/>
    <property type="match status" value="1"/>
</dbReference>
<dbReference type="PROSITE" id="PS00079">
    <property type="entry name" value="MULTICOPPER_OXIDASE1"/>
    <property type="match status" value="1"/>
</dbReference>
<dbReference type="InterPro" id="IPR011706">
    <property type="entry name" value="Cu-oxidase_C"/>
</dbReference>
<accession>A0ABV6NHA9</accession>
<keyword evidence="4" id="KW-0732">Signal</keyword>
<dbReference type="SUPFAM" id="SSF49503">
    <property type="entry name" value="Cupredoxins"/>
    <property type="match status" value="3"/>
</dbReference>
<feature type="domain" description="Plastocyanin-like" evidence="5">
    <location>
        <begin position="240"/>
        <end position="341"/>
    </location>
</feature>
<dbReference type="Gene3D" id="2.60.40.420">
    <property type="entry name" value="Cupredoxins - blue copper proteins"/>
    <property type="match status" value="2"/>
</dbReference>
<dbReference type="CDD" id="cd04202">
    <property type="entry name" value="CuRO_D2_2dMcoN_like"/>
    <property type="match status" value="1"/>
</dbReference>
<dbReference type="PROSITE" id="PS00080">
    <property type="entry name" value="MULTICOPPER_OXIDASE2"/>
    <property type="match status" value="1"/>
</dbReference>
<dbReference type="EMBL" id="JBHLTR010000017">
    <property type="protein sequence ID" value="MFC0560146.1"/>
    <property type="molecule type" value="Genomic_DNA"/>
</dbReference>
<protein>
    <submittedName>
        <fullName evidence="8">Multicopper oxidase family protein</fullName>
    </submittedName>
</protein>
<feature type="domain" description="Plastocyanin-like" evidence="7">
    <location>
        <begin position="58"/>
        <end position="173"/>
    </location>
</feature>
<evidence type="ECO:0000259" key="6">
    <source>
        <dbReference type="Pfam" id="PF07731"/>
    </source>
</evidence>
<dbReference type="InterPro" id="IPR011707">
    <property type="entry name" value="Cu-oxidase-like_N"/>
</dbReference>
<evidence type="ECO:0000256" key="1">
    <source>
        <dbReference type="ARBA" id="ARBA00022723"/>
    </source>
</evidence>
<dbReference type="InterPro" id="IPR045087">
    <property type="entry name" value="Cu-oxidase_fam"/>
</dbReference>
<dbReference type="RefSeq" id="WP_273840423.1">
    <property type="nucleotide sequence ID" value="NZ_JAQQWT010000002.1"/>
</dbReference>
<dbReference type="Pfam" id="PF00394">
    <property type="entry name" value="Cu-oxidase"/>
    <property type="match status" value="1"/>
</dbReference>
<dbReference type="InterPro" id="IPR033138">
    <property type="entry name" value="Cu_oxidase_CS"/>
</dbReference>